<dbReference type="InterPro" id="IPR021109">
    <property type="entry name" value="Peptidase_aspartic_dom_sf"/>
</dbReference>
<dbReference type="Proteomes" id="UP000467841">
    <property type="component" value="Unassembled WGS sequence"/>
</dbReference>
<dbReference type="EMBL" id="CACVBM020000381">
    <property type="protein sequence ID" value="CAA7018420.1"/>
    <property type="molecule type" value="Genomic_DNA"/>
</dbReference>
<evidence type="ECO:0000313" key="1">
    <source>
        <dbReference type="EMBL" id="CAA7018420.1"/>
    </source>
</evidence>
<reference evidence="1" key="1">
    <citation type="submission" date="2020-01" db="EMBL/GenBank/DDBJ databases">
        <authorList>
            <person name="Mishra B."/>
        </authorList>
    </citation>
    <scope>NUCLEOTIDE SEQUENCE [LARGE SCALE GENOMIC DNA]</scope>
</reference>
<dbReference type="PANTHER" id="PTHR33240:SF15">
    <property type="entry name" value="GAG-PRO-LIKE PROTEIN"/>
    <property type="match status" value="1"/>
</dbReference>
<name>A0A6D2HP49_9BRAS</name>
<dbReference type="SUPFAM" id="SSF50630">
    <property type="entry name" value="Acid proteases"/>
    <property type="match status" value="1"/>
</dbReference>
<dbReference type="Gene3D" id="2.40.70.10">
    <property type="entry name" value="Acid Proteases"/>
    <property type="match status" value="1"/>
</dbReference>
<proteinExistence type="predicted"/>
<feature type="non-terminal residue" evidence="1">
    <location>
        <position position="1"/>
    </location>
</feature>
<dbReference type="CDD" id="cd00303">
    <property type="entry name" value="retropepsin_like"/>
    <property type="match status" value="1"/>
</dbReference>
<gene>
    <name evidence="1" type="ORF">MERR_LOCUS5655</name>
</gene>
<comment type="caution">
    <text evidence="1">The sequence shown here is derived from an EMBL/GenBank/DDBJ whole genome shotgun (WGS) entry which is preliminary data.</text>
</comment>
<sequence>IKFRESETLALDKPHDDALVIELAVAGFELTRVMIDTGSSVDVLFYDAFKRMGFENSALIGGRTPLTGFAGETTYSMGTIQLPIKAGGITKTVDFVVVDRPAPFNAILGRPWLYTITTTPASSSLHLGEQKQFAVANELPEIAIWAATCELKNRQYSNYRKKRSSRFGRSNMAKIRPSANLEKTWSLRFASTKPTPKGALVSESISQNLSVTS</sequence>
<evidence type="ECO:0008006" key="3">
    <source>
        <dbReference type="Google" id="ProtNLM"/>
    </source>
</evidence>
<evidence type="ECO:0000313" key="2">
    <source>
        <dbReference type="Proteomes" id="UP000467841"/>
    </source>
</evidence>
<accession>A0A6D2HP49</accession>
<dbReference type="AlphaFoldDB" id="A0A6D2HP49"/>
<dbReference type="OrthoDB" id="2919534at2759"/>
<keyword evidence="2" id="KW-1185">Reference proteome</keyword>
<dbReference type="PANTHER" id="PTHR33240">
    <property type="entry name" value="OS08G0508500 PROTEIN"/>
    <property type="match status" value="1"/>
</dbReference>
<protein>
    <recommendedName>
        <fullName evidence="3">Peptidase A2 domain-containing protein</fullName>
    </recommendedName>
</protein>
<dbReference type="Pfam" id="PF13650">
    <property type="entry name" value="Asp_protease_2"/>
    <property type="match status" value="1"/>
</dbReference>
<organism evidence="1 2">
    <name type="scientific">Microthlaspi erraticum</name>
    <dbReference type="NCBI Taxonomy" id="1685480"/>
    <lineage>
        <taxon>Eukaryota</taxon>
        <taxon>Viridiplantae</taxon>
        <taxon>Streptophyta</taxon>
        <taxon>Embryophyta</taxon>
        <taxon>Tracheophyta</taxon>
        <taxon>Spermatophyta</taxon>
        <taxon>Magnoliopsida</taxon>
        <taxon>eudicotyledons</taxon>
        <taxon>Gunneridae</taxon>
        <taxon>Pentapetalae</taxon>
        <taxon>rosids</taxon>
        <taxon>malvids</taxon>
        <taxon>Brassicales</taxon>
        <taxon>Brassicaceae</taxon>
        <taxon>Coluteocarpeae</taxon>
        <taxon>Microthlaspi</taxon>
    </lineage>
</organism>